<feature type="region of interest" description="Disordered" evidence="1">
    <location>
        <begin position="173"/>
        <end position="249"/>
    </location>
</feature>
<sequence length="292" mass="31705">MVPAVPTVSGASFDCWQPHTHKMLRLSCALVVVASVGAAPPIPGSTKATWLMDILRRVASSNAGSRSPRAWAAPATARRRRSRPSGRDAWTLTRPTSRRSRVSAARAHAVVRRDAPIARRAQRLGPGAAPRAPLSARAERDVKGSPASGHGPALRRARPPVRVAAELRPDRVVPHVPSVPGPSPGGRRRLRHAAQRRRRNRRRFWPGARGARAPARAARARSAEVRVLSPRQKRRGSHHTARGGGAHPWHRLRRDAHHAADGPVAGLQGAPVSRLLSLHVQRDALRGPRDPR</sequence>
<proteinExistence type="predicted"/>
<gene>
    <name evidence="2" type="ORF">PECAL_3P28020</name>
</gene>
<keyword evidence="3" id="KW-1185">Reference proteome</keyword>
<protein>
    <submittedName>
        <fullName evidence="2">Uncharacterized protein</fullName>
    </submittedName>
</protein>
<evidence type="ECO:0000313" key="2">
    <source>
        <dbReference type="EMBL" id="CAH0372770.1"/>
    </source>
</evidence>
<dbReference type="EMBL" id="CAKKNE010000003">
    <property type="protein sequence ID" value="CAH0372770.1"/>
    <property type="molecule type" value="Genomic_DNA"/>
</dbReference>
<evidence type="ECO:0000256" key="1">
    <source>
        <dbReference type="SAM" id="MobiDB-lite"/>
    </source>
</evidence>
<feature type="compositionally biased region" description="Basic residues" evidence="1">
    <location>
        <begin position="231"/>
        <end position="241"/>
    </location>
</feature>
<feature type="region of interest" description="Disordered" evidence="1">
    <location>
        <begin position="63"/>
        <end position="159"/>
    </location>
</feature>
<reference evidence="2" key="1">
    <citation type="submission" date="2021-11" db="EMBL/GenBank/DDBJ databases">
        <authorList>
            <consortium name="Genoscope - CEA"/>
            <person name="William W."/>
        </authorList>
    </citation>
    <scope>NUCLEOTIDE SEQUENCE</scope>
</reference>
<comment type="caution">
    <text evidence="2">The sequence shown here is derived from an EMBL/GenBank/DDBJ whole genome shotgun (WGS) entry which is preliminary data.</text>
</comment>
<evidence type="ECO:0000313" key="3">
    <source>
        <dbReference type="Proteomes" id="UP000789595"/>
    </source>
</evidence>
<organism evidence="2 3">
    <name type="scientific">Pelagomonas calceolata</name>
    <dbReference type="NCBI Taxonomy" id="35677"/>
    <lineage>
        <taxon>Eukaryota</taxon>
        <taxon>Sar</taxon>
        <taxon>Stramenopiles</taxon>
        <taxon>Ochrophyta</taxon>
        <taxon>Pelagophyceae</taxon>
        <taxon>Pelagomonadales</taxon>
        <taxon>Pelagomonadaceae</taxon>
        <taxon>Pelagomonas</taxon>
    </lineage>
</organism>
<dbReference type="Proteomes" id="UP000789595">
    <property type="component" value="Unassembled WGS sequence"/>
</dbReference>
<feature type="compositionally biased region" description="Low complexity" evidence="1">
    <location>
        <begin position="63"/>
        <end position="76"/>
    </location>
</feature>
<accession>A0A8J2SJ04</accession>
<dbReference type="AlphaFoldDB" id="A0A8J2SJ04"/>
<feature type="compositionally biased region" description="Low complexity" evidence="1">
    <location>
        <begin position="205"/>
        <end position="217"/>
    </location>
</feature>
<name>A0A8J2SJ04_9STRA</name>
<feature type="compositionally biased region" description="Basic residues" evidence="1">
    <location>
        <begin position="186"/>
        <end position="204"/>
    </location>
</feature>